<dbReference type="Proteomes" id="UP000322530">
    <property type="component" value="Unassembled WGS sequence"/>
</dbReference>
<dbReference type="GO" id="GO:0016491">
    <property type="term" value="F:oxidoreductase activity"/>
    <property type="evidence" value="ECO:0007669"/>
    <property type="project" value="UniProtKB-KW"/>
</dbReference>
<organism evidence="2 3">
    <name type="scientific">Dictyobacter arantiisoli</name>
    <dbReference type="NCBI Taxonomy" id="2014874"/>
    <lineage>
        <taxon>Bacteria</taxon>
        <taxon>Bacillati</taxon>
        <taxon>Chloroflexota</taxon>
        <taxon>Ktedonobacteria</taxon>
        <taxon>Ktedonobacterales</taxon>
        <taxon>Dictyobacteraceae</taxon>
        <taxon>Dictyobacter</taxon>
    </lineage>
</organism>
<dbReference type="InterPro" id="IPR036291">
    <property type="entry name" value="NAD(P)-bd_dom_sf"/>
</dbReference>
<name>A0A5A5TLB5_9CHLR</name>
<sequence>MAIVESARRHQVFLMEAFTYRYHPQIEKVTALIRSGVIGEVHTIQVNFAFQREDDHSERRLIRDILDVGGNCVSLARLVAGVALGLSASGRLGDPSTSF</sequence>
<dbReference type="SUPFAM" id="SSF51735">
    <property type="entry name" value="NAD(P)-binding Rossmann-fold domains"/>
    <property type="match status" value="1"/>
</dbReference>
<dbReference type="PANTHER" id="PTHR22604">
    <property type="entry name" value="OXIDOREDUCTASES"/>
    <property type="match status" value="1"/>
</dbReference>
<dbReference type="Gene3D" id="3.40.50.720">
    <property type="entry name" value="NAD(P)-binding Rossmann-like Domain"/>
    <property type="match status" value="1"/>
</dbReference>
<gene>
    <name evidence="2" type="ORF">KDI_54830</name>
</gene>
<proteinExistence type="predicted"/>
<evidence type="ECO:0000313" key="3">
    <source>
        <dbReference type="Proteomes" id="UP000322530"/>
    </source>
</evidence>
<accession>A0A5A5TLB5</accession>
<dbReference type="PANTHER" id="PTHR22604:SF105">
    <property type="entry name" value="TRANS-1,2-DIHYDROBENZENE-1,2-DIOL DEHYDROGENASE"/>
    <property type="match status" value="1"/>
</dbReference>
<evidence type="ECO:0000313" key="2">
    <source>
        <dbReference type="EMBL" id="GCF11919.1"/>
    </source>
</evidence>
<dbReference type="InterPro" id="IPR050984">
    <property type="entry name" value="Gfo/Idh/MocA_domain"/>
</dbReference>
<evidence type="ECO:0008006" key="4">
    <source>
        <dbReference type="Google" id="ProtNLM"/>
    </source>
</evidence>
<reference evidence="2 3" key="1">
    <citation type="submission" date="2019-01" db="EMBL/GenBank/DDBJ databases">
        <title>Draft genome sequence of Dictyobacter sp. Uno17.</title>
        <authorList>
            <person name="Wang C.M."/>
            <person name="Zheng Y."/>
            <person name="Sakai Y."/>
            <person name="Abe K."/>
            <person name="Yokota A."/>
            <person name="Yabe S."/>
        </authorList>
    </citation>
    <scope>NUCLEOTIDE SEQUENCE [LARGE SCALE GENOMIC DNA]</scope>
    <source>
        <strain evidence="2 3">Uno17</strain>
    </source>
</reference>
<comment type="caution">
    <text evidence="2">The sequence shown here is derived from an EMBL/GenBank/DDBJ whole genome shotgun (WGS) entry which is preliminary data.</text>
</comment>
<dbReference type="AlphaFoldDB" id="A0A5A5TLB5"/>
<dbReference type="EMBL" id="BIXY01000172">
    <property type="protein sequence ID" value="GCF11919.1"/>
    <property type="molecule type" value="Genomic_DNA"/>
</dbReference>
<evidence type="ECO:0000256" key="1">
    <source>
        <dbReference type="ARBA" id="ARBA00023002"/>
    </source>
</evidence>
<keyword evidence="3" id="KW-1185">Reference proteome</keyword>
<protein>
    <recommendedName>
        <fullName evidence="4">Gfo/Idh/MocA-like oxidoreductase C-terminal domain-containing protein</fullName>
    </recommendedName>
</protein>
<keyword evidence="1" id="KW-0560">Oxidoreductase</keyword>
<dbReference type="Gene3D" id="3.30.360.10">
    <property type="entry name" value="Dihydrodipicolinate Reductase, domain 2"/>
    <property type="match status" value="1"/>
</dbReference>